<dbReference type="PATRIC" id="fig|1703.6.peg.1438"/>
<comment type="caution">
    <text evidence="3">The sequence shown here is derived from an EMBL/GenBank/DDBJ whole genome shotgun (WGS) entry which is preliminary data.</text>
</comment>
<sequence length="224" mass="24316">MRTTRIAVAAVAALALTLAGCGGSQPEEAPASPADPTEAATNAAEDTKEDLGQGNGFAVYEATDGGTVYTLDLTKPFDYTNDLIERTNKLMIKAITAVEGEDAELTEEQAEQIFQWSSLEIDNTQGSAEGSASMVPIQVVGDEMQYDIITDVDMFFDEMTMDYTDDESLSSDAYNEVIEVSNEWIDQDSDAKPGVKLEVPVIISDMPETVESVWFGDIEMQPKK</sequence>
<reference evidence="3 4" key="1">
    <citation type="submission" date="2014-11" db="EMBL/GenBank/DDBJ databases">
        <title>Draft Genome Sequence of Brevibacterium linens AE038-8.</title>
        <authorList>
            <person name="Maizel D."/>
            <person name="Utturkar S.M."/>
            <person name="Brown S.D."/>
            <person name="Ferrero M."/>
            <person name="Rosen B.P."/>
        </authorList>
    </citation>
    <scope>NUCLEOTIDE SEQUENCE [LARGE SCALE GENOMIC DNA]</scope>
    <source>
        <strain evidence="3 4">AE038-8</strain>
    </source>
</reference>
<name>A0A0B9A1P4_BRELN</name>
<dbReference type="AlphaFoldDB" id="A0A0B9A1P4"/>
<dbReference type="Proteomes" id="UP000031488">
    <property type="component" value="Unassembled WGS sequence"/>
</dbReference>
<keyword evidence="2" id="KW-0732">Signal</keyword>
<evidence type="ECO:0008006" key="5">
    <source>
        <dbReference type="Google" id="ProtNLM"/>
    </source>
</evidence>
<accession>A0A0B9A1P4</accession>
<dbReference type="RefSeq" id="WP_039208846.1">
    <property type="nucleotide sequence ID" value="NZ_JTJZ01000018.1"/>
</dbReference>
<evidence type="ECO:0000256" key="2">
    <source>
        <dbReference type="SAM" id="SignalP"/>
    </source>
</evidence>
<evidence type="ECO:0000256" key="1">
    <source>
        <dbReference type="SAM" id="MobiDB-lite"/>
    </source>
</evidence>
<dbReference type="PROSITE" id="PS51257">
    <property type="entry name" value="PROKAR_LIPOPROTEIN"/>
    <property type="match status" value="1"/>
</dbReference>
<evidence type="ECO:0000313" key="4">
    <source>
        <dbReference type="Proteomes" id="UP000031488"/>
    </source>
</evidence>
<proteinExistence type="predicted"/>
<evidence type="ECO:0000313" key="3">
    <source>
        <dbReference type="EMBL" id="KHS52564.1"/>
    </source>
</evidence>
<keyword evidence="4" id="KW-1185">Reference proteome</keyword>
<gene>
    <name evidence="3" type="ORF">AE0388_1547</name>
</gene>
<protein>
    <recommendedName>
        <fullName evidence="5">Lipoprotein</fullName>
    </recommendedName>
</protein>
<feature type="signal peptide" evidence="2">
    <location>
        <begin position="1"/>
        <end position="24"/>
    </location>
</feature>
<organism evidence="3 4">
    <name type="scientific">Brevibacterium linens</name>
    <dbReference type="NCBI Taxonomy" id="1703"/>
    <lineage>
        <taxon>Bacteria</taxon>
        <taxon>Bacillati</taxon>
        <taxon>Actinomycetota</taxon>
        <taxon>Actinomycetes</taxon>
        <taxon>Micrococcales</taxon>
        <taxon>Brevibacteriaceae</taxon>
        <taxon>Brevibacterium</taxon>
    </lineage>
</organism>
<dbReference type="EMBL" id="JTJZ01000018">
    <property type="protein sequence ID" value="KHS52564.1"/>
    <property type="molecule type" value="Genomic_DNA"/>
</dbReference>
<feature type="chain" id="PRO_5039309913" description="Lipoprotein" evidence="2">
    <location>
        <begin position="25"/>
        <end position="224"/>
    </location>
</feature>
<feature type="region of interest" description="Disordered" evidence="1">
    <location>
        <begin position="22"/>
        <end position="53"/>
    </location>
</feature>